<dbReference type="InterPro" id="IPR056541">
    <property type="entry name" value="Ig-like_POM152"/>
</dbReference>
<keyword evidence="1" id="KW-0472">Membrane</keyword>
<organism evidence="7 8">
    <name type="scientific">Sanghuangporus baumii</name>
    <name type="common">Phellinus baumii</name>
    <dbReference type="NCBI Taxonomy" id="108892"/>
    <lineage>
        <taxon>Eukaryota</taxon>
        <taxon>Fungi</taxon>
        <taxon>Dikarya</taxon>
        <taxon>Basidiomycota</taxon>
        <taxon>Agaricomycotina</taxon>
        <taxon>Agaricomycetes</taxon>
        <taxon>Hymenochaetales</taxon>
        <taxon>Hymenochaetaceae</taxon>
        <taxon>Sanghuangporus</taxon>
    </lineage>
</organism>
<gene>
    <name evidence="7" type="ORF">A7U60_g6741</name>
</gene>
<dbReference type="EMBL" id="LNZH02000204">
    <property type="protein sequence ID" value="OCB86152.1"/>
    <property type="molecule type" value="Genomic_DNA"/>
</dbReference>
<keyword evidence="1" id="KW-1133">Transmembrane helix</keyword>
<evidence type="ECO:0000313" key="8">
    <source>
        <dbReference type="Proteomes" id="UP000757232"/>
    </source>
</evidence>
<dbReference type="GO" id="GO:0070762">
    <property type="term" value="C:nuclear pore transmembrane ring"/>
    <property type="evidence" value="ECO:0007669"/>
    <property type="project" value="TreeGrafter"/>
</dbReference>
<dbReference type="GO" id="GO:0006606">
    <property type="term" value="P:protein import into nucleus"/>
    <property type="evidence" value="ECO:0007669"/>
    <property type="project" value="TreeGrafter"/>
</dbReference>
<feature type="domain" description="Nucleoporin POM152 Ig-like" evidence="4">
    <location>
        <begin position="752"/>
        <end position="837"/>
    </location>
</feature>
<evidence type="ECO:0000259" key="5">
    <source>
        <dbReference type="Pfam" id="PF24519"/>
    </source>
</evidence>
<dbReference type="Pfam" id="PF24312">
    <property type="entry name" value="Ig-like_POM152"/>
    <property type="match status" value="2"/>
</dbReference>
<sequence length="1268" mass="140734">MSTAGAPATKPPSEELLIPENIIDAPSQRLYIISIGLLCQAIKAFDWLYSLAVEPTTNLTLKWIFVDVLYCLVLKRLRIPKLNYAVAAIFLHIFTLCLIDGVLFGTVHVGVSSYSLSSTARDFYRKEMSTSGRMVSLRDLFSPDDHLKGEHTVRMSPTGTAKLNPNARSYCLSSSASTVLVPVLLNNTIPSHIRYGVTRPGSGKVDYIDVSAKEIRAIEQQRLEALQLSKASAEAEEGYSEVDWDSEDEDSPETQDRLIGFSKELEKTQSVVHIRVNKPGIIRLERVLDASTSSAARIFPSEVPIVPCPQAVFLSDNLVKSNTIRCIGSKEELSVKVSGVPPLSLNWHRDINGRREHFSVDRMESEPDKQGQIGELRLPLDMPLHVPGYHEYILDSISDGLGNFQTLAPIISPAKGEAKDTDSRLSKETSRSVTVLKRAAMSFRDCAPGKPASLLIGSETPLIVAARESDKQDGPWDVTIQFQPNQISKKDRKTPKPWVKTLTTPWGRNQLSLSANVPGEYSIIDVKGHYCPGDILSPETCRVVLQPYPTAEITWKRIHECSGDTGVSAYLVLHGKPPFQVFYQQKRNDEQPKEMSRSFQGSRGEIILQPESSGNYTYTFTSLSDANYQRVKLDGPSITQVVHPLASASFPTVGGGKKSINSCSGNSVDVEVDLRGDGPWNLEVQAVGPRGSETISLKGLKNSREKIQVPIPPDIDAEGGVFQIDLVSVEDVYGCRKDLAVPGISVNVRRVKPTVRFYSKDGQREATILEGDEARLPLRLTGEGPWRVRYQLYESQNPSRAATLRSSNDALSVRERGIYRLIEVSDSQCPGSIVENEAEYKVDWIPRPSVKLSPDTAVVFHRYNGSHVRAPVCEGQEDHVDLDVTGRPPFEVLYNVGTRNEAGGTKILDQPVISGIHSRSRIQLYTSQPGRMYYEVKQIGDANYPLKQTRARVIPRQERLLFEQEVIGRPWAQFKKQARLTHCLGDAFVPTDFYSSDDMIALEGKAPFHVQLSVKDLATGDLHRQTVELYTTQWKINLPNYVFTSIGPHLVTIESVRDATSCAQAVPDPMKTSIWVDVAESAAIVPFDRREHFCVGDVTQFQLEGTPPWTVGYKVGSKHHEQVVNQSPFALVHQVSGPFSITSVSHQQQQCKTTVDNINFEVHALPAAQVAQGLDYFEDIHEGSQAQIVFTLVGEPPFTFTYQRSEPPPRKGAKPGRVLETHTVSGVMSHEYSIYSALEGTWTVTFISDKYCRYPPAQPDGLADRTKS</sequence>
<dbReference type="AlphaFoldDB" id="A0A9Q5HUP8"/>
<dbReference type="Pfam" id="PF24097">
    <property type="entry name" value="TMD_POM152"/>
    <property type="match status" value="1"/>
</dbReference>
<comment type="caution">
    <text evidence="7">The sequence shown here is derived from an EMBL/GenBank/DDBJ whole genome shotgun (WGS) entry which is preliminary data.</text>
</comment>
<dbReference type="GO" id="GO:0006999">
    <property type="term" value="P:nuclear pore organization"/>
    <property type="evidence" value="ECO:0007669"/>
    <property type="project" value="TreeGrafter"/>
</dbReference>
<dbReference type="GO" id="GO:0017056">
    <property type="term" value="F:structural constituent of nuclear pore"/>
    <property type="evidence" value="ECO:0007669"/>
    <property type="project" value="InterPro"/>
</dbReference>
<dbReference type="InterPro" id="IPR037701">
    <property type="entry name" value="Pom152"/>
</dbReference>
<dbReference type="InterPro" id="IPR056543">
    <property type="entry name" value="Ig-like_POM152_9th"/>
</dbReference>
<dbReference type="OrthoDB" id="5529162at2759"/>
<evidence type="ECO:0008006" key="9">
    <source>
        <dbReference type="Google" id="ProtNLM"/>
    </source>
</evidence>
<dbReference type="InterPro" id="IPR056544">
    <property type="entry name" value="Ig_POM152"/>
</dbReference>
<feature type="domain" description="Nucleoporin POM152 ninth Ig-like" evidence="6">
    <location>
        <begin position="1083"/>
        <end position="1156"/>
    </location>
</feature>
<feature type="domain" description="Nucleoporin POM152 first Ig-like" evidence="5">
    <location>
        <begin position="160"/>
        <end position="303"/>
    </location>
</feature>
<name>A0A9Q5HUP8_SANBA</name>
<protein>
    <recommendedName>
        <fullName evidence="9">Nucleoporin</fullName>
    </recommendedName>
</protein>
<evidence type="ECO:0000256" key="1">
    <source>
        <dbReference type="SAM" id="Phobius"/>
    </source>
</evidence>
<dbReference type="PANTHER" id="PTHR28206">
    <property type="entry name" value="NUCLEOPORIN POM152"/>
    <property type="match status" value="1"/>
</dbReference>
<reference evidence="7" key="1">
    <citation type="submission" date="2016-06" db="EMBL/GenBank/DDBJ databases">
        <title>Draft Genome sequence of the fungus Inonotus baumii.</title>
        <authorList>
            <person name="Zhu H."/>
            <person name="Lin W."/>
        </authorList>
    </citation>
    <scope>NUCLEOTIDE SEQUENCE</scope>
    <source>
        <strain evidence="7">821</strain>
    </source>
</reference>
<evidence type="ECO:0000259" key="6">
    <source>
        <dbReference type="Pfam" id="PF24527"/>
    </source>
</evidence>
<dbReference type="Pfam" id="PF24527">
    <property type="entry name" value="Ig-like_Pom152_9"/>
    <property type="match status" value="1"/>
</dbReference>
<dbReference type="PANTHER" id="PTHR28206:SF1">
    <property type="entry name" value="NUCLEOPORIN POM152"/>
    <property type="match status" value="1"/>
</dbReference>
<proteinExistence type="predicted"/>
<dbReference type="InterPro" id="IPR056542">
    <property type="entry name" value="Ig-like_POM152_1st"/>
</dbReference>
<evidence type="ECO:0000259" key="4">
    <source>
        <dbReference type="Pfam" id="PF24312"/>
    </source>
</evidence>
<feature type="domain" description="Nucleoporin POM152 Ig-like" evidence="4">
    <location>
        <begin position="439"/>
        <end position="541"/>
    </location>
</feature>
<keyword evidence="8" id="KW-1185">Reference proteome</keyword>
<evidence type="ECO:0000259" key="2">
    <source>
        <dbReference type="Pfam" id="PF23664"/>
    </source>
</evidence>
<feature type="domain" description="Nucleoporin POM152 immunoglobulin-like" evidence="2">
    <location>
        <begin position="546"/>
        <end position="648"/>
    </location>
</feature>
<evidence type="ECO:0000259" key="3">
    <source>
        <dbReference type="Pfam" id="PF24097"/>
    </source>
</evidence>
<dbReference type="InterPro" id="IPR056540">
    <property type="entry name" value="TMD_POM152"/>
</dbReference>
<accession>A0A9Q5HUP8</accession>
<feature type="domain" description="Nucleoporin POM152 immunoglobulin-like" evidence="2">
    <location>
        <begin position="873"/>
        <end position="947"/>
    </location>
</feature>
<evidence type="ECO:0000313" key="7">
    <source>
        <dbReference type="EMBL" id="OCB86152.1"/>
    </source>
</evidence>
<dbReference type="Proteomes" id="UP000757232">
    <property type="component" value="Unassembled WGS sequence"/>
</dbReference>
<feature type="transmembrane region" description="Helical" evidence="1">
    <location>
        <begin position="84"/>
        <end position="111"/>
    </location>
</feature>
<keyword evidence="1" id="KW-0812">Transmembrane</keyword>
<dbReference type="Pfam" id="PF23664">
    <property type="entry name" value="Ig_Pom152"/>
    <property type="match status" value="2"/>
</dbReference>
<feature type="domain" description="Nucleoporin POM152 N-terminal transmembrane" evidence="3">
    <location>
        <begin position="24"/>
        <end position="107"/>
    </location>
</feature>
<dbReference type="Pfam" id="PF24519">
    <property type="entry name" value="Ig-like_Pom152_1"/>
    <property type="match status" value="1"/>
</dbReference>